<protein>
    <submittedName>
        <fullName evidence="1">Uncharacterized protein</fullName>
    </submittedName>
</protein>
<evidence type="ECO:0000313" key="2">
    <source>
        <dbReference type="EMBL" id="KSW10234.1"/>
    </source>
</evidence>
<dbReference type="EMBL" id="LLVT01000004">
    <property type="protein sequence ID" value="KSW10213.1"/>
    <property type="molecule type" value="Genomic_DNA"/>
</dbReference>
<gene>
    <name evidence="1" type="ORF">APY09_09410</name>
    <name evidence="2" type="ORF">APY09_09520</name>
</gene>
<evidence type="ECO:0000313" key="1">
    <source>
        <dbReference type="EMBL" id="KSW10213.1"/>
    </source>
</evidence>
<dbReference type="AlphaFoldDB" id="A0A0V8RQ29"/>
<proteinExistence type="predicted"/>
<accession>A0A0V8RQ29</accession>
<dbReference type="EMBL" id="LLVT01000004">
    <property type="protein sequence ID" value="KSW10234.1"/>
    <property type="molecule type" value="Genomic_DNA"/>
</dbReference>
<sequence>MERYCPDCGEVLAAGHARCRPCFRRFEAEYQRKTERDWMRRNFPEFRPRDLFPEDGWEQTEIKTTSMKEGE</sequence>
<name>A0A0V8RQ29_9ACTO</name>
<evidence type="ECO:0000313" key="3">
    <source>
        <dbReference type="Proteomes" id="UP000054686"/>
    </source>
</evidence>
<dbReference type="Proteomes" id="UP000054686">
    <property type="component" value="Unassembled WGS sequence"/>
</dbReference>
<organism evidence="1 3">
    <name type="scientific">Schaalia odontolytica</name>
    <dbReference type="NCBI Taxonomy" id="1660"/>
    <lineage>
        <taxon>Bacteria</taxon>
        <taxon>Bacillati</taxon>
        <taxon>Actinomycetota</taxon>
        <taxon>Actinomycetes</taxon>
        <taxon>Actinomycetales</taxon>
        <taxon>Actinomycetaceae</taxon>
        <taxon>Schaalia</taxon>
    </lineage>
</organism>
<comment type="caution">
    <text evidence="1">The sequence shown here is derived from an EMBL/GenBank/DDBJ whole genome shotgun (WGS) entry which is preliminary data.</text>
</comment>
<reference evidence="1 3" key="1">
    <citation type="submission" date="2015-10" db="EMBL/GenBank/DDBJ databases">
        <title>Draft Genome of Actinomyces odontolyticus subsp. actinosynbacter strain XH001.</title>
        <authorList>
            <person name="Mclean J.S."/>
            <person name="He X."/>
        </authorList>
    </citation>
    <scope>NUCLEOTIDE SEQUENCE [LARGE SCALE GENOMIC DNA]</scope>
    <source>
        <strain evidence="1 3">XH001</strain>
    </source>
</reference>